<dbReference type="Pfam" id="PF13560">
    <property type="entry name" value="HTH_31"/>
    <property type="match status" value="1"/>
</dbReference>
<dbReference type="InterPro" id="IPR001387">
    <property type="entry name" value="Cro/C1-type_HTH"/>
</dbReference>
<reference evidence="5 6" key="1">
    <citation type="submission" date="2009-01" db="EMBL/GenBank/DDBJ databases">
        <title>Complete sequence of chromosome of Methylobacterium nodulans ORS 2060.</title>
        <authorList>
            <consortium name="US DOE Joint Genome Institute"/>
            <person name="Lucas S."/>
            <person name="Copeland A."/>
            <person name="Lapidus A."/>
            <person name="Glavina del Rio T."/>
            <person name="Dalin E."/>
            <person name="Tice H."/>
            <person name="Bruce D."/>
            <person name="Goodwin L."/>
            <person name="Pitluck S."/>
            <person name="Sims D."/>
            <person name="Brettin T."/>
            <person name="Detter J.C."/>
            <person name="Han C."/>
            <person name="Larimer F."/>
            <person name="Land M."/>
            <person name="Hauser L."/>
            <person name="Kyrpides N."/>
            <person name="Ivanova N."/>
            <person name="Marx C.J."/>
            <person name="Richardson P."/>
        </authorList>
    </citation>
    <scope>NUCLEOTIDE SEQUENCE [LARGE SCALE GENOMIC DNA]</scope>
    <source>
        <strain evidence="6">LMG 21967 / CNCM I-2342 / ORS 2060</strain>
    </source>
</reference>
<protein>
    <submittedName>
        <fullName evidence="5">Transcriptional regulator, XRE family</fullName>
    </submittedName>
</protein>
<feature type="domain" description="HTH cro/C1-type" evidence="4">
    <location>
        <begin position="37"/>
        <end position="72"/>
    </location>
</feature>
<sequence length="97" mass="10677">MTKRVFEDIKAGLEEAIAIAQGDIGEARIHVPSSIDVRGLRKRLGLTQGQFADRYGFSIGAVRDWEQGRATPEGATRAFLLVIEREPEAVERALRAA</sequence>
<dbReference type="PANTHER" id="PTHR36511:SF4">
    <property type="entry name" value="ANTITOXIN MQSA"/>
    <property type="match status" value="1"/>
</dbReference>
<dbReference type="eggNOG" id="COG2944">
    <property type="taxonomic scope" value="Bacteria"/>
</dbReference>
<evidence type="ECO:0000313" key="5">
    <source>
        <dbReference type="EMBL" id="ACL58447.1"/>
    </source>
</evidence>
<keyword evidence="2" id="KW-0238">DNA-binding</keyword>
<dbReference type="KEGG" id="mno:Mnod_3537"/>
<dbReference type="CDD" id="cd00093">
    <property type="entry name" value="HTH_XRE"/>
    <property type="match status" value="1"/>
</dbReference>
<evidence type="ECO:0000313" key="6">
    <source>
        <dbReference type="Proteomes" id="UP000008207"/>
    </source>
</evidence>
<evidence type="ECO:0000259" key="4">
    <source>
        <dbReference type="PROSITE" id="PS50943"/>
    </source>
</evidence>
<dbReference type="Proteomes" id="UP000008207">
    <property type="component" value="Chromosome"/>
</dbReference>
<keyword evidence="1" id="KW-0805">Transcription regulation</keyword>
<keyword evidence="6" id="KW-1185">Reference proteome</keyword>
<evidence type="ECO:0000256" key="3">
    <source>
        <dbReference type="ARBA" id="ARBA00023163"/>
    </source>
</evidence>
<evidence type="ECO:0000256" key="1">
    <source>
        <dbReference type="ARBA" id="ARBA00023015"/>
    </source>
</evidence>
<dbReference type="InterPro" id="IPR052359">
    <property type="entry name" value="HTH-type_reg/antitoxin"/>
</dbReference>
<organism evidence="5 6">
    <name type="scientific">Methylobacterium nodulans (strain LMG 21967 / CNCM I-2342 / ORS 2060)</name>
    <dbReference type="NCBI Taxonomy" id="460265"/>
    <lineage>
        <taxon>Bacteria</taxon>
        <taxon>Pseudomonadati</taxon>
        <taxon>Pseudomonadota</taxon>
        <taxon>Alphaproteobacteria</taxon>
        <taxon>Hyphomicrobiales</taxon>
        <taxon>Methylobacteriaceae</taxon>
        <taxon>Methylobacterium</taxon>
    </lineage>
</organism>
<dbReference type="HOGENOM" id="CLU_144725_3_2_5"/>
<evidence type="ECO:0000256" key="2">
    <source>
        <dbReference type="ARBA" id="ARBA00023125"/>
    </source>
</evidence>
<dbReference type="GO" id="GO:0003677">
    <property type="term" value="F:DNA binding"/>
    <property type="evidence" value="ECO:0007669"/>
    <property type="project" value="UniProtKB-KW"/>
</dbReference>
<dbReference type="PANTHER" id="PTHR36511">
    <property type="entry name" value="MERR FAMILY BACTERIAL REGULATORY PROTEIN"/>
    <property type="match status" value="1"/>
</dbReference>
<dbReference type="STRING" id="460265.Mnod_3537"/>
<dbReference type="InterPro" id="IPR010982">
    <property type="entry name" value="Lambda_DNA-bd_dom_sf"/>
</dbReference>
<dbReference type="RefSeq" id="WP_015930107.1">
    <property type="nucleotide sequence ID" value="NC_011894.1"/>
</dbReference>
<name>B8INT1_METNO</name>
<keyword evidence="3" id="KW-0804">Transcription</keyword>
<dbReference type="AlphaFoldDB" id="B8INT1"/>
<accession>B8INT1</accession>
<dbReference type="EMBL" id="CP001349">
    <property type="protein sequence ID" value="ACL58447.1"/>
    <property type="molecule type" value="Genomic_DNA"/>
</dbReference>
<dbReference type="OrthoDB" id="461984at2"/>
<dbReference type="PROSITE" id="PS50943">
    <property type="entry name" value="HTH_CROC1"/>
    <property type="match status" value="1"/>
</dbReference>
<proteinExistence type="predicted"/>
<dbReference type="Gene3D" id="1.10.260.40">
    <property type="entry name" value="lambda repressor-like DNA-binding domains"/>
    <property type="match status" value="1"/>
</dbReference>
<dbReference type="SUPFAM" id="SSF47413">
    <property type="entry name" value="lambda repressor-like DNA-binding domains"/>
    <property type="match status" value="1"/>
</dbReference>
<gene>
    <name evidence="5" type="ordered locus">Mnod_3537</name>
</gene>